<accession>A0ABQ2X672</accession>
<dbReference type="RefSeq" id="WP_189344389.1">
    <property type="nucleotide sequence ID" value="NZ_BMYT01000001.1"/>
</dbReference>
<gene>
    <name evidence="1" type="ORF">GCM10011282_04560</name>
</gene>
<organism evidence="1 2">
    <name type="scientific">Undibacterium macrobrachii</name>
    <dbReference type="NCBI Taxonomy" id="1119058"/>
    <lineage>
        <taxon>Bacteria</taxon>
        <taxon>Pseudomonadati</taxon>
        <taxon>Pseudomonadota</taxon>
        <taxon>Betaproteobacteria</taxon>
        <taxon>Burkholderiales</taxon>
        <taxon>Oxalobacteraceae</taxon>
        <taxon>Undibacterium</taxon>
    </lineage>
</organism>
<reference evidence="2" key="1">
    <citation type="journal article" date="2019" name="Int. J. Syst. Evol. Microbiol.">
        <title>The Global Catalogue of Microorganisms (GCM) 10K type strain sequencing project: providing services to taxonomists for standard genome sequencing and annotation.</title>
        <authorList>
            <consortium name="The Broad Institute Genomics Platform"/>
            <consortium name="The Broad Institute Genome Sequencing Center for Infectious Disease"/>
            <person name="Wu L."/>
            <person name="Ma J."/>
        </authorList>
    </citation>
    <scope>NUCLEOTIDE SEQUENCE [LARGE SCALE GENOMIC DNA]</scope>
    <source>
        <strain evidence="2">KCTC 23916</strain>
    </source>
</reference>
<keyword evidence="2" id="KW-1185">Reference proteome</keyword>
<dbReference type="Proteomes" id="UP000620127">
    <property type="component" value="Unassembled WGS sequence"/>
</dbReference>
<sequence length="69" mass="7809">MQTEFMLLSIYNKPVLTLEQVCEVVGIGQATAYVQRSNGTFPIPMFGKPLRADLRDVAKYLDEMRKSAK</sequence>
<comment type="caution">
    <text evidence="1">The sequence shown here is derived from an EMBL/GenBank/DDBJ whole genome shotgun (WGS) entry which is preliminary data.</text>
</comment>
<dbReference type="EMBL" id="BMYT01000001">
    <property type="protein sequence ID" value="GGX01698.1"/>
    <property type="molecule type" value="Genomic_DNA"/>
</dbReference>
<protein>
    <recommendedName>
        <fullName evidence="3">Helix-turn-helix domain-containing protein</fullName>
    </recommendedName>
</protein>
<evidence type="ECO:0000313" key="2">
    <source>
        <dbReference type="Proteomes" id="UP000620127"/>
    </source>
</evidence>
<evidence type="ECO:0008006" key="3">
    <source>
        <dbReference type="Google" id="ProtNLM"/>
    </source>
</evidence>
<proteinExistence type="predicted"/>
<name>A0ABQ2X672_9BURK</name>
<evidence type="ECO:0000313" key="1">
    <source>
        <dbReference type="EMBL" id="GGX01698.1"/>
    </source>
</evidence>